<accession>A0A381YLY0</accession>
<gene>
    <name evidence="1" type="ORF">METZ01_LOCUS130848</name>
</gene>
<name>A0A381YLY0_9ZZZZ</name>
<organism evidence="1">
    <name type="scientific">marine metagenome</name>
    <dbReference type="NCBI Taxonomy" id="408172"/>
    <lineage>
        <taxon>unclassified sequences</taxon>
        <taxon>metagenomes</taxon>
        <taxon>ecological metagenomes</taxon>
    </lineage>
</organism>
<protein>
    <submittedName>
        <fullName evidence="1">Uncharacterized protein</fullName>
    </submittedName>
</protein>
<dbReference type="AlphaFoldDB" id="A0A381YLY0"/>
<dbReference type="EMBL" id="UINC01018545">
    <property type="protein sequence ID" value="SVA77994.1"/>
    <property type="molecule type" value="Genomic_DNA"/>
</dbReference>
<proteinExistence type="predicted"/>
<sequence length="155" mass="18209">MTRSRYWKLTTDEVKKLTYNPDKVLNWEIKGLRKPESDAKFIGIFLFKHGTPYNYEEIHGIVYYHNNINRKELSGITKFLKKKFGGEQMEKGERIFLKNSKEIYTGKEIAELAIEFEAKFNTESIINIELEDVTQDELKEWGFPDSKLLPIPGNN</sequence>
<reference evidence="1" key="1">
    <citation type="submission" date="2018-05" db="EMBL/GenBank/DDBJ databases">
        <authorList>
            <person name="Lanie J.A."/>
            <person name="Ng W.-L."/>
            <person name="Kazmierczak K.M."/>
            <person name="Andrzejewski T.M."/>
            <person name="Davidsen T.M."/>
            <person name="Wayne K.J."/>
            <person name="Tettelin H."/>
            <person name="Glass J.I."/>
            <person name="Rusch D."/>
            <person name="Podicherti R."/>
            <person name="Tsui H.-C.T."/>
            <person name="Winkler M.E."/>
        </authorList>
    </citation>
    <scope>NUCLEOTIDE SEQUENCE</scope>
</reference>
<evidence type="ECO:0000313" key="1">
    <source>
        <dbReference type="EMBL" id="SVA77994.1"/>
    </source>
</evidence>